<reference evidence="8 9" key="1">
    <citation type="submission" date="2020-08" db="EMBL/GenBank/DDBJ databases">
        <title>Sequencing the genomes of 1000 actinobacteria strains.</title>
        <authorList>
            <person name="Klenk H.-P."/>
        </authorList>
    </citation>
    <scope>NUCLEOTIDE SEQUENCE [LARGE SCALE GENOMIC DNA]</scope>
    <source>
        <strain evidence="8 9">DSM 44598</strain>
    </source>
</reference>
<dbReference type="InterPro" id="IPR011009">
    <property type="entry name" value="Kinase-like_dom_sf"/>
</dbReference>
<evidence type="ECO:0000256" key="2">
    <source>
        <dbReference type="ARBA" id="ARBA00022741"/>
    </source>
</evidence>
<dbReference type="SMART" id="SM00220">
    <property type="entry name" value="S_TKc"/>
    <property type="match status" value="1"/>
</dbReference>
<dbReference type="PROSITE" id="PS00107">
    <property type="entry name" value="PROTEIN_KINASE_ATP"/>
    <property type="match status" value="1"/>
</dbReference>
<dbReference type="PROSITE" id="PS50011">
    <property type="entry name" value="PROTEIN_KINASE_DOM"/>
    <property type="match status" value="1"/>
</dbReference>
<keyword evidence="4 5" id="KW-0067">ATP-binding</keyword>
<feature type="domain" description="Protein kinase" evidence="7">
    <location>
        <begin position="15"/>
        <end position="283"/>
    </location>
</feature>
<dbReference type="GO" id="GO:0004674">
    <property type="term" value="F:protein serine/threonine kinase activity"/>
    <property type="evidence" value="ECO:0007669"/>
    <property type="project" value="UniProtKB-KW"/>
</dbReference>
<dbReference type="CDD" id="cd14014">
    <property type="entry name" value="STKc_PknB_like"/>
    <property type="match status" value="1"/>
</dbReference>
<evidence type="ECO:0000259" key="7">
    <source>
        <dbReference type="PROSITE" id="PS50011"/>
    </source>
</evidence>
<dbReference type="InterPro" id="IPR008271">
    <property type="entry name" value="Ser/Thr_kinase_AS"/>
</dbReference>
<dbReference type="Proteomes" id="UP000579647">
    <property type="component" value="Unassembled WGS sequence"/>
</dbReference>
<dbReference type="PROSITE" id="PS00108">
    <property type="entry name" value="PROTEIN_KINASE_ST"/>
    <property type="match status" value="1"/>
</dbReference>
<gene>
    <name evidence="8" type="ORF">HNR07_003490</name>
</gene>
<keyword evidence="9" id="KW-1185">Reference proteome</keyword>
<evidence type="ECO:0000256" key="4">
    <source>
        <dbReference type="ARBA" id="ARBA00022840"/>
    </source>
</evidence>
<feature type="binding site" evidence="5">
    <location>
        <position position="46"/>
    </location>
    <ligand>
        <name>ATP</name>
        <dbReference type="ChEBI" id="CHEBI:30616"/>
    </ligand>
</feature>
<name>A0A840WAD9_9ACTN</name>
<dbReference type="Gene3D" id="1.10.510.10">
    <property type="entry name" value="Transferase(Phosphotransferase) domain 1"/>
    <property type="match status" value="1"/>
</dbReference>
<feature type="region of interest" description="Disordered" evidence="6">
    <location>
        <begin position="482"/>
        <end position="515"/>
    </location>
</feature>
<evidence type="ECO:0000256" key="5">
    <source>
        <dbReference type="PROSITE-ProRule" id="PRU10141"/>
    </source>
</evidence>
<keyword evidence="2 5" id="KW-0547">Nucleotide-binding</keyword>
<dbReference type="InterPro" id="IPR015943">
    <property type="entry name" value="WD40/YVTN_repeat-like_dom_sf"/>
</dbReference>
<feature type="compositionally biased region" description="Polar residues" evidence="6">
    <location>
        <begin position="489"/>
        <end position="503"/>
    </location>
</feature>
<dbReference type="PANTHER" id="PTHR43289">
    <property type="entry name" value="MITOGEN-ACTIVATED PROTEIN KINASE KINASE KINASE 20-RELATED"/>
    <property type="match status" value="1"/>
</dbReference>
<evidence type="ECO:0000256" key="3">
    <source>
        <dbReference type="ARBA" id="ARBA00022777"/>
    </source>
</evidence>
<dbReference type="RefSeq" id="WP_184365833.1">
    <property type="nucleotide sequence ID" value="NZ_BAAAKM010000003.1"/>
</dbReference>
<keyword evidence="1" id="KW-0808">Transferase</keyword>
<sequence>MEPLRPDDPHQLGPYRLLRRVGAGGMGVVFLAVAADGAGDDLAAVKAVHTEYAEDAEFRARFAGEVDLARRVHGPYTARVLDADTEGSRPWLATEYVSGPALHHAVREAGPFPEGPLRALAAGLARALTAIHSVGLIHRDLKPSNVLLSPRGPQVIDFGIARATDATALTRTGQTLGTPAFMSPEQATGARLGPESDLFAFGGVLLFAGTGRQPFGTGDPAALLYRVVNEEPDLSGLPEELLPLVTACLAKTPADRPGLGSLLAELTGTALPEAGADDPTAWLPTAVATKVMGTVAVTRRELAAHEAPAAGEESEGGEDSGAQGKSGADGTPEEGAGTGHRVVPEGHRVVPGSTELPGASRKTEGCDTLPSWALSRPGSRESPLSGDSASAGIPEESGAEESGAANQASPTDGSEKAEEATEPARSASVRGGLSTPRERNDPVYPDPEPHGFSTKAIWGAVLSALVLVVGLVIILEPNAARVGGEDDASASQEGSPGSSRNPRTPTAAEEPEPADVRELTWLSEDRFAVLSSAGVHLYETDQAEPVERLVDSGPLSLNQSKLVTDPDGTALAVLDGGLRSKDTPTALIWDLDADESHEIPLSEEFKGNAPLALSPGGQTLYTGSSGGGNVVAAYDVRSGEELYAIDLPEFQEGYRMGTDELATSPDGRLLFAAVTGGLGAWDAATGEPVAGFPAIREWTRNIPGPIATADDLVATAVYDRVLLWNPWSHEEPESYEVTFDSSQGHPDLDPEVTPWITDLSVSDDGNTIVATGHLSRFHGFLIRWDRNGEVLDEQWTDAAQYRAAQAPPSGEGVLVAPYPLFGEAPGTLTLLDDDLEPATEFELPLVHP</sequence>
<dbReference type="Pfam" id="PF00069">
    <property type="entry name" value="Pkinase"/>
    <property type="match status" value="1"/>
</dbReference>
<feature type="compositionally biased region" description="Low complexity" evidence="6">
    <location>
        <begin position="388"/>
        <end position="405"/>
    </location>
</feature>
<dbReference type="Gene3D" id="3.30.200.20">
    <property type="entry name" value="Phosphorylase Kinase, domain 1"/>
    <property type="match status" value="1"/>
</dbReference>
<dbReference type="Gene3D" id="2.130.10.10">
    <property type="entry name" value="YVTN repeat-like/Quinoprotein amine dehydrogenase"/>
    <property type="match status" value="1"/>
</dbReference>
<dbReference type="AlphaFoldDB" id="A0A840WAD9"/>
<dbReference type="SUPFAM" id="SSF63829">
    <property type="entry name" value="Calcium-dependent phosphotriesterase"/>
    <property type="match status" value="1"/>
</dbReference>
<dbReference type="SUPFAM" id="SSF56112">
    <property type="entry name" value="Protein kinase-like (PK-like)"/>
    <property type="match status" value="1"/>
</dbReference>
<organism evidence="8 9">
    <name type="scientific">Nocardiopsis metallicus</name>
    <dbReference type="NCBI Taxonomy" id="179819"/>
    <lineage>
        <taxon>Bacteria</taxon>
        <taxon>Bacillati</taxon>
        <taxon>Actinomycetota</taxon>
        <taxon>Actinomycetes</taxon>
        <taxon>Streptosporangiales</taxon>
        <taxon>Nocardiopsidaceae</taxon>
        <taxon>Nocardiopsis</taxon>
    </lineage>
</organism>
<accession>A0A840WAD9</accession>
<keyword evidence="3 8" id="KW-0418">Kinase</keyword>
<dbReference type="PANTHER" id="PTHR43289:SF34">
    <property type="entry name" value="SERINE_THREONINE-PROTEIN KINASE YBDM-RELATED"/>
    <property type="match status" value="1"/>
</dbReference>
<comment type="caution">
    <text evidence="8">The sequence shown here is derived from an EMBL/GenBank/DDBJ whole genome shotgun (WGS) entry which is preliminary data.</text>
</comment>
<feature type="region of interest" description="Disordered" evidence="6">
    <location>
        <begin position="304"/>
        <end position="447"/>
    </location>
</feature>
<dbReference type="InterPro" id="IPR017441">
    <property type="entry name" value="Protein_kinase_ATP_BS"/>
</dbReference>
<evidence type="ECO:0000256" key="6">
    <source>
        <dbReference type="SAM" id="MobiDB-lite"/>
    </source>
</evidence>
<protein>
    <submittedName>
        <fullName evidence="8">Serine/threonine protein kinase/WD40 repeat protein</fullName>
    </submittedName>
</protein>
<evidence type="ECO:0000313" key="8">
    <source>
        <dbReference type="EMBL" id="MBB5492353.1"/>
    </source>
</evidence>
<dbReference type="EMBL" id="JACHDO010000001">
    <property type="protein sequence ID" value="MBB5492353.1"/>
    <property type="molecule type" value="Genomic_DNA"/>
</dbReference>
<evidence type="ECO:0000256" key="1">
    <source>
        <dbReference type="ARBA" id="ARBA00022679"/>
    </source>
</evidence>
<evidence type="ECO:0000313" key="9">
    <source>
        <dbReference type="Proteomes" id="UP000579647"/>
    </source>
</evidence>
<dbReference type="InterPro" id="IPR000719">
    <property type="entry name" value="Prot_kinase_dom"/>
</dbReference>
<proteinExistence type="predicted"/>
<dbReference type="GO" id="GO:0005524">
    <property type="term" value="F:ATP binding"/>
    <property type="evidence" value="ECO:0007669"/>
    <property type="project" value="UniProtKB-UniRule"/>
</dbReference>
<keyword evidence="8" id="KW-0723">Serine/threonine-protein kinase</keyword>